<evidence type="ECO:0008006" key="2">
    <source>
        <dbReference type="Google" id="ProtNLM"/>
    </source>
</evidence>
<name>P96424_AQUAC</name>
<accession>P96424</accession>
<geneLocation type="plasmid" evidence="1">
    <name>pRA2</name>
</geneLocation>
<protein>
    <recommendedName>
        <fullName evidence="2">Four helix bundle protein</fullName>
    </recommendedName>
</protein>
<keyword evidence="1" id="KW-0614">Plasmid</keyword>
<proteinExistence type="predicted"/>
<organism evidence="1">
    <name type="scientific">Aquipseudomonas alcaligenes</name>
    <name type="common">Pseudomonas alcaligenes</name>
    <dbReference type="NCBI Taxonomy" id="43263"/>
    <lineage>
        <taxon>Bacteria</taxon>
        <taxon>Pseudomonadati</taxon>
        <taxon>Pseudomonadota</taxon>
        <taxon>Gammaproteobacteria</taxon>
        <taxon>Pseudomonadales</taxon>
        <taxon>Pseudomonadaceae</taxon>
        <taxon>Aquipseudomonas</taxon>
    </lineage>
</organism>
<reference evidence="1" key="2">
    <citation type="journal article" date="1998" name="FEMS Microbiol. Lett.">
        <title>Tn5563, a transposon encoding putative mercuric ion transport proteins located on plasmid pRA2 of Pseudomonas alcaligenes.</title>
        <authorList>
            <person name="Yeo C.C."/>
            <person name="Tham J.M."/>
            <person name="Kwong S.M."/>
            <person name="Yiin S."/>
            <person name="Poh C.L."/>
        </authorList>
    </citation>
    <scope>NUCLEOTIDE SEQUENCE</scope>
    <source>
        <strain evidence="1">NCIB 9867</strain>
        <plasmid evidence="1">pRA2</plasmid>
    </source>
</reference>
<sequence length="126" mass="13930">MNDNNTLLPLMIDAFKVIRVLSQLAEAISSEVLDGRSPKQVLKAVKKLSDRAEHIAQEFIPGGYALNPESANTMRDSLLQDIHWVLEIITIDEIRDALTRTSYAHPKTAELSLLASSIETSLNCNA</sequence>
<dbReference type="AlphaFoldDB" id="P96424"/>
<reference evidence="1" key="3">
    <citation type="journal article" date="2000" name="J. Bacteriol.">
        <title>Characterization of the endogenous plasmid from Pseudomonas alcaligenes NCIB 9867: DNA sequence and mechanism of transfer.</title>
        <authorList>
            <person name="Kwong S.M."/>
            <person name="Yeo C.C."/>
            <person name="Suwanto A."/>
            <person name="Poh C.L."/>
        </authorList>
    </citation>
    <scope>NUCLEOTIDE SEQUENCE</scope>
    <source>
        <strain evidence="1">NCIB 9867</strain>
        <plasmid evidence="1">pRA2</plasmid>
    </source>
</reference>
<dbReference type="EMBL" id="U88088">
    <property type="protein sequence ID" value="AAB47767.2"/>
    <property type="molecule type" value="Genomic_DNA"/>
</dbReference>
<reference evidence="1" key="1">
    <citation type="journal article" date="1998" name="FEMS Microbiol. Lett.">
        <title>Sequence analysis of plasmid pRA2 from Pseudomonas alcaligenes NCIB 9867 (P25X) reveals a novel replication region.</title>
        <authorList>
            <person name="Kwong S.M."/>
            <person name="Yeo C.C."/>
            <person name="Chuah D."/>
            <person name="Poh C.L."/>
        </authorList>
    </citation>
    <scope>NUCLEOTIDE SEQUENCE</scope>
    <source>
        <strain evidence="1">NCIB 9867</strain>
        <plasmid evidence="1">pRA2</plasmid>
    </source>
</reference>
<evidence type="ECO:0000313" key="1">
    <source>
        <dbReference type="EMBL" id="AAB47767.2"/>
    </source>
</evidence>